<evidence type="ECO:0000259" key="1">
    <source>
        <dbReference type="Pfam" id="PF06094"/>
    </source>
</evidence>
<dbReference type="Proteomes" id="UP000256269">
    <property type="component" value="Unassembled WGS sequence"/>
</dbReference>
<dbReference type="EMBL" id="QUNO01000022">
    <property type="protein sequence ID" value="REH30998.1"/>
    <property type="molecule type" value="Genomic_DNA"/>
</dbReference>
<evidence type="ECO:0000313" key="3">
    <source>
        <dbReference type="Proteomes" id="UP000256269"/>
    </source>
</evidence>
<keyword evidence="3" id="KW-1185">Reference proteome</keyword>
<dbReference type="Gene3D" id="3.10.490.10">
    <property type="entry name" value="Gamma-glutamyl cyclotransferase-like"/>
    <property type="match status" value="1"/>
</dbReference>
<keyword evidence="2" id="KW-0808">Transferase</keyword>
<dbReference type="InterPro" id="IPR036568">
    <property type="entry name" value="GGCT-like_sf"/>
</dbReference>
<dbReference type="InterPro" id="IPR013024">
    <property type="entry name" value="GGCT-like"/>
</dbReference>
<organism evidence="2 3">
    <name type="scientific">Kutzneria buriramensis</name>
    <dbReference type="NCBI Taxonomy" id="1045776"/>
    <lineage>
        <taxon>Bacteria</taxon>
        <taxon>Bacillati</taxon>
        <taxon>Actinomycetota</taxon>
        <taxon>Actinomycetes</taxon>
        <taxon>Pseudonocardiales</taxon>
        <taxon>Pseudonocardiaceae</taxon>
        <taxon>Kutzneria</taxon>
    </lineage>
</organism>
<protein>
    <submittedName>
        <fullName evidence="2">Gamma-glutamylcyclotransferase (GGCT)/AIG2-like uncharacterized protein YtfP</fullName>
    </submittedName>
</protein>
<dbReference type="Pfam" id="PF06094">
    <property type="entry name" value="GGACT"/>
    <property type="match status" value="1"/>
</dbReference>
<sequence>MNEQLPVFVYGTLRHGCGNYEALLEGCTTAEFSAQAEGLALYGTRFAFPYAAVREGGVVVGELMVIDPQRYDEVLRHLDILEGYEQKRPESSHYVRVTRTVRCEIDGQWMPREAYLYLAGSRAIARFDEGDLIPGGDWVNRHAA</sequence>
<reference evidence="2 3" key="1">
    <citation type="submission" date="2018-08" db="EMBL/GenBank/DDBJ databases">
        <title>Genomic Encyclopedia of Archaeal and Bacterial Type Strains, Phase II (KMG-II): from individual species to whole genera.</title>
        <authorList>
            <person name="Goeker M."/>
        </authorList>
    </citation>
    <scope>NUCLEOTIDE SEQUENCE [LARGE SCALE GENOMIC DNA]</scope>
    <source>
        <strain evidence="2 3">DSM 45791</strain>
    </source>
</reference>
<dbReference type="CDD" id="cd06661">
    <property type="entry name" value="GGCT_like"/>
    <property type="match status" value="1"/>
</dbReference>
<dbReference type="GO" id="GO:0016740">
    <property type="term" value="F:transferase activity"/>
    <property type="evidence" value="ECO:0007669"/>
    <property type="project" value="UniProtKB-KW"/>
</dbReference>
<dbReference type="InterPro" id="IPR009288">
    <property type="entry name" value="AIG2-like_dom"/>
</dbReference>
<dbReference type="SUPFAM" id="SSF110857">
    <property type="entry name" value="Gamma-glutamyl cyclotransferase-like"/>
    <property type="match status" value="1"/>
</dbReference>
<gene>
    <name evidence="2" type="ORF">BCF44_12221</name>
</gene>
<evidence type="ECO:0000313" key="2">
    <source>
        <dbReference type="EMBL" id="REH30998.1"/>
    </source>
</evidence>
<proteinExistence type="predicted"/>
<name>A0A3E0GVV9_9PSEU</name>
<dbReference type="AlphaFoldDB" id="A0A3E0GVV9"/>
<feature type="domain" description="Gamma-glutamylcyclotransferase AIG2-like" evidence="1">
    <location>
        <begin position="7"/>
        <end position="139"/>
    </location>
</feature>
<accession>A0A3E0GVV9</accession>
<dbReference type="RefSeq" id="WP_170218108.1">
    <property type="nucleotide sequence ID" value="NZ_CP144376.1"/>
</dbReference>
<comment type="caution">
    <text evidence="2">The sequence shown here is derived from an EMBL/GenBank/DDBJ whole genome shotgun (WGS) entry which is preliminary data.</text>
</comment>